<dbReference type="WBParaSite" id="PSAMB.scaffold1321size32984.g12332.t1">
    <property type="protein sequence ID" value="PSAMB.scaffold1321size32984.g12332.t1"/>
    <property type="gene ID" value="PSAMB.scaffold1321size32984.g12332"/>
</dbReference>
<dbReference type="Proteomes" id="UP000887566">
    <property type="component" value="Unplaced"/>
</dbReference>
<protein>
    <submittedName>
        <fullName evidence="2">Uncharacterized protein</fullName>
    </submittedName>
</protein>
<sequence>MTTEITFGWTETTVNGAVTKHPYYVPDGSDESNYVFKIVNYDAGLGAETSDNKEYDYKYGLRKLVFFNNLLVLDVSKQTIEIDPKYELIFVSNTAGLCGLASLSGSSADDMISSRVNGTLTTKVEEFQEMCFYKNDGQHQDGACVSPVCEFSRPQHLRTFDDKQTWLDKGTATNAPLLFIAACDPMLNPLPACWEGRINNFALTVVTYAPSDKIFGNGVKDNDAYEFIFMFCISETTVCEKTIKISLSWDQFKYSAVEKFPFSYQVQGKDFFTIDSFFFGSDEQSSVNSAGYSSSGWFGRDLQRKRVW</sequence>
<keyword evidence="1" id="KW-1185">Reference proteome</keyword>
<evidence type="ECO:0000313" key="2">
    <source>
        <dbReference type="WBParaSite" id="PSAMB.scaffold1321size32984.g12332.t1"/>
    </source>
</evidence>
<reference evidence="2" key="1">
    <citation type="submission" date="2022-11" db="UniProtKB">
        <authorList>
            <consortium name="WormBaseParasite"/>
        </authorList>
    </citation>
    <scope>IDENTIFICATION</scope>
</reference>
<evidence type="ECO:0000313" key="1">
    <source>
        <dbReference type="Proteomes" id="UP000887566"/>
    </source>
</evidence>
<accession>A0A914UWL7</accession>
<name>A0A914UWL7_9BILA</name>
<dbReference type="AlphaFoldDB" id="A0A914UWL7"/>
<proteinExistence type="predicted"/>
<organism evidence="1 2">
    <name type="scientific">Plectus sambesii</name>
    <dbReference type="NCBI Taxonomy" id="2011161"/>
    <lineage>
        <taxon>Eukaryota</taxon>
        <taxon>Metazoa</taxon>
        <taxon>Ecdysozoa</taxon>
        <taxon>Nematoda</taxon>
        <taxon>Chromadorea</taxon>
        <taxon>Plectida</taxon>
        <taxon>Plectina</taxon>
        <taxon>Plectoidea</taxon>
        <taxon>Plectidae</taxon>
        <taxon>Plectus</taxon>
    </lineage>
</organism>